<dbReference type="Proteomes" id="UP000222531">
    <property type="component" value="Unassembled WGS sequence"/>
</dbReference>
<keyword evidence="2" id="KW-1185">Reference proteome</keyword>
<dbReference type="SUPFAM" id="SSF109854">
    <property type="entry name" value="DinB/YfiT-like putative metalloenzymes"/>
    <property type="match status" value="1"/>
</dbReference>
<accession>A0A2G1XI50</accession>
<gene>
    <name evidence="1" type="ORF">BLA24_18410</name>
</gene>
<evidence type="ECO:0000313" key="1">
    <source>
        <dbReference type="EMBL" id="PHQ50903.1"/>
    </source>
</evidence>
<dbReference type="Gene3D" id="1.20.120.450">
    <property type="entry name" value="dinb family like domain"/>
    <property type="match status" value="1"/>
</dbReference>
<proteinExistence type="predicted"/>
<dbReference type="OrthoDB" id="4548523at2"/>
<dbReference type="EMBL" id="NHZO01000148">
    <property type="protein sequence ID" value="PHQ50903.1"/>
    <property type="molecule type" value="Genomic_DNA"/>
</dbReference>
<dbReference type="AlphaFoldDB" id="A0A2G1XI50"/>
<reference evidence="1 2" key="1">
    <citation type="journal article" date="2017" name="Biochemistry">
        <title>Identification of the Biosynthetic Pathway for the Antibiotic Bicyclomycin.</title>
        <authorList>
            <person name="Patteson J."/>
            <person name="Cai W."/>
            <person name="Johnson R.A."/>
            <person name="Santa Maria K."/>
            <person name="Li B."/>
        </authorList>
    </citation>
    <scope>NUCLEOTIDE SEQUENCE [LARGE SCALE GENOMIC DNA]</scope>
    <source>
        <strain evidence="1 2">ATCC 21532</strain>
    </source>
</reference>
<dbReference type="InterPro" id="IPR007061">
    <property type="entry name" value="MST-like"/>
</dbReference>
<sequence>MPDGRTIPALTADERTTLESWLAFHRATLAHKCTGLTDDQARTAAAPPSRLSLLGLVQHMTEVERVWFRRVLLKEAVPLVHGPDRTPKRLEDMDETSGGFEVDDDATLAGALAAWRAETATADANAAPLPLDATGEALGKKVSLRWIYVHMIEEYARHNGHADLLRERVDGSAGY</sequence>
<evidence type="ECO:0000313" key="2">
    <source>
        <dbReference type="Proteomes" id="UP000222531"/>
    </source>
</evidence>
<comment type="caution">
    <text evidence="1">The sequence shown here is derived from an EMBL/GenBank/DDBJ whole genome shotgun (WGS) entry which is preliminary data.</text>
</comment>
<protein>
    <submittedName>
        <fullName evidence="1">Mini-circle protein</fullName>
    </submittedName>
</protein>
<dbReference type="InterPro" id="IPR034660">
    <property type="entry name" value="DinB/YfiT-like"/>
</dbReference>
<name>A0A2G1XI50_STRCJ</name>
<dbReference type="Pfam" id="PF04978">
    <property type="entry name" value="MST"/>
    <property type="match status" value="1"/>
</dbReference>
<organism evidence="1 2">
    <name type="scientific">Streptomyces cinnamoneus</name>
    <name type="common">Streptoverticillium cinnamoneum</name>
    <dbReference type="NCBI Taxonomy" id="53446"/>
    <lineage>
        <taxon>Bacteria</taxon>
        <taxon>Bacillati</taxon>
        <taxon>Actinomycetota</taxon>
        <taxon>Actinomycetes</taxon>
        <taxon>Kitasatosporales</taxon>
        <taxon>Streptomycetaceae</taxon>
        <taxon>Streptomyces</taxon>
        <taxon>Streptomyces cinnamoneus group</taxon>
    </lineage>
</organism>